<dbReference type="InterPro" id="IPR038770">
    <property type="entry name" value="Na+/solute_symporter_sf"/>
</dbReference>
<gene>
    <name evidence="1" type="ORF">DZF91_26655</name>
</gene>
<dbReference type="AlphaFoldDB" id="A0A372JFQ4"/>
<keyword evidence="2" id="KW-1185">Reference proteome</keyword>
<accession>A0A372JFQ4</accession>
<dbReference type="EMBL" id="QURH01000748">
    <property type="protein sequence ID" value="RFU38636.1"/>
    <property type="molecule type" value="Genomic_DNA"/>
</dbReference>
<proteinExistence type="predicted"/>
<dbReference type="Proteomes" id="UP000261811">
    <property type="component" value="Unassembled WGS sequence"/>
</dbReference>
<evidence type="ECO:0000313" key="1">
    <source>
        <dbReference type="EMBL" id="RFU38636.1"/>
    </source>
</evidence>
<evidence type="ECO:0000313" key="2">
    <source>
        <dbReference type="Proteomes" id="UP000261811"/>
    </source>
</evidence>
<sequence>MAATEFLGRGGHLLAVLAVVLLVALAGRRAARAARQPEVIGELTAGLLAGPA</sequence>
<name>A0A372JFQ4_9ACTN</name>
<organism evidence="1 2">
    <name type="scientific">Actinomadura logoneensis</name>
    <dbReference type="NCBI Taxonomy" id="2293572"/>
    <lineage>
        <taxon>Bacteria</taxon>
        <taxon>Bacillati</taxon>
        <taxon>Actinomycetota</taxon>
        <taxon>Actinomycetes</taxon>
        <taxon>Streptosporangiales</taxon>
        <taxon>Thermomonosporaceae</taxon>
        <taxon>Actinomadura</taxon>
    </lineage>
</organism>
<protein>
    <submittedName>
        <fullName evidence="1">Cation/H(+) antiporter</fullName>
    </submittedName>
</protein>
<feature type="non-terminal residue" evidence="1">
    <location>
        <position position="52"/>
    </location>
</feature>
<reference evidence="1 2" key="1">
    <citation type="submission" date="2018-08" db="EMBL/GenBank/DDBJ databases">
        <title>Actinomadura jelena sp. nov., a novel Actinomycete isolated from soil in Chad.</title>
        <authorList>
            <person name="Shi L."/>
        </authorList>
    </citation>
    <scope>NUCLEOTIDE SEQUENCE [LARGE SCALE GENOMIC DNA]</scope>
    <source>
        <strain evidence="1 2">NEAU-G17</strain>
    </source>
</reference>
<comment type="caution">
    <text evidence="1">The sequence shown here is derived from an EMBL/GenBank/DDBJ whole genome shotgun (WGS) entry which is preliminary data.</text>
</comment>
<dbReference type="Gene3D" id="1.20.1530.20">
    <property type="match status" value="1"/>
</dbReference>